<reference evidence="4" key="2">
    <citation type="submission" date="2025-08" db="UniProtKB">
        <authorList>
            <consortium name="RefSeq"/>
        </authorList>
    </citation>
    <scope>IDENTIFICATION</scope>
    <source>
        <tissue evidence="4">Leaf</tissue>
    </source>
</reference>
<evidence type="ECO:0000313" key="3">
    <source>
        <dbReference type="Proteomes" id="UP000504610"/>
    </source>
</evidence>
<dbReference type="SUPFAM" id="SSF57889">
    <property type="entry name" value="Cysteine-rich domain"/>
    <property type="match status" value="3"/>
</dbReference>
<dbReference type="Proteomes" id="UP000504610">
    <property type="component" value="Chromosome 3"/>
</dbReference>
<reference evidence="3" key="1">
    <citation type="journal article" date="2019" name="Database">
        <title>The radish genome database (RadishGD): an integrated information resource for radish genomics.</title>
        <authorList>
            <person name="Yu H.J."/>
            <person name="Baek S."/>
            <person name="Lee Y.J."/>
            <person name="Cho A."/>
            <person name="Mun J.H."/>
        </authorList>
    </citation>
    <scope>NUCLEOTIDE SEQUENCE [LARGE SCALE GENOMIC DNA]</scope>
    <source>
        <strain evidence="3">cv. WK10039</strain>
    </source>
</reference>
<protein>
    <submittedName>
        <fullName evidence="4">Uncharacterized protein LOC108845539</fullName>
    </submittedName>
</protein>
<evidence type="ECO:0000259" key="2">
    <source>
        <dbReference type="Pfam" id="PF03107"/>
    </source>
</evidence>
<proteinExistence type="predicted"/>
<sequence length="458" mass="52651">MCGQHFEEGSIVDLTPAGSVPWKSPMFLNRASTGITITPFTVITIATRAGHKPDCFFCETQIHSERAYFCPTYIVHIHVVCALKPIPIIIDHFKRHSHPLTFFPKQASLACNICGVIKKSIPTYIIARCVFVVHQDCIYFPYVIRICRHHHRISFTYSPLPSRNLSCGVCRHKVDNCCGACSCNKCDEGYFVHSRCALRKDLWDGEELEGKPEEIEIVHDPFETIADGIILHFSHRHHLKLEISRVYDEDKYCQGCVLPIFEGNYYSCVDDHCDFILHERCVNAPRKIRHPLHARPLTLKVVTNEFYDNRGFFYCSACQRVSNGFIYEDSSEEKFFWLDLQCALISEPFEYEGHDHPLFLALTPDEERGATRQICHDYSCGKSRKLNCIECDFIICFECATLPYKAKYKHDNHSHQPDWCEACEKKIVHPKEGGLYACDEYCCTTPVPVHICLSPKAH</sequence>
<dbReference type="RefSeq" id="XP_056862440.1">
    <property type="nucleotide sequence ID" value="XM_057006460.1"/>
</dbReference>
<keyword evidence="3" id="KW-1185">Reference proteome</keyword>
<dbReference type="OrthoDB" id="1054393at2759"/>
<dbReference type="Pfam" id="PF03107">
    <property type="entry name" value="C1_2"/>
    <property type="match status" value="2"/>
</dbReference>
<dbReference type="InterPro" id="IPR046349">
    <property type="entry name" value="C1-like_sf"/>
</dbReference>
<accession>A0A9W3DF55</accession>
<evidence type="ECO:0000256" key="1">
    <source>
        <dbReference type="ARBA" id="ARBA00022737"/>
    </source>
</evidence>
<dbReference type="InterPro" id="IPR053192">
    <property type="entry name" value="Vacuole_Formation_Reg"/>
</dbReference>
<feature type="domain" description="DC1" evidence="2">
    <location>
        <begin position="94"/>
        <end position="138"/>
    </location>
</feature>
<evidence type="ECO:0000313" key="4">
    <source>
        <dbReference type="RefSeq" id="XP_056862440.1"/>
    </source>
</evidence>
<dbReference type="AlphaFoldDB" id="A0A9W3DF55"/>
<dbReference type="InterPro" id="IPR004146">
    <property type="entry name" value="DC1"/>
</dbReference>
<name>A0A9W3DF55_RAPSA</name>
<dbReference type="GeneID" id="108845539"/>
<organism evidence="3 4">
    <name type="scientific">Raphanus sativus</name>
    <name type="common">Radish</name>
    <name type="synonym">Raphanus raphanistrum var. sativus</name>
    <dbReference type="NCBI Taxonomy" id="3726"/>
    <lineage>
        <taxon>Eukaryota</taxon>
        <taxon>Viridiplantae</taxon>
        <taxon>Streptophyta</taxon>
        <taxon>Embryophyta</taxon>
        <taxon>Tracheophyta</taxon>
        <taxon>Spermatophyta</taxon>
        <taxon>Magnoliopsida</taxon>
        <taxon>eudicotyledons</taxon>
        <taxon>Gunneridae</taxon>
        <taxon>Pentapetalae</taxon>
        <taxon>rosids</taxon>
        <taxon>malvids</taxon>
        <taxon>Brassicales</taxon>
        <taxon>Brassicaceae</taxon>
        <taxon>Brassiceae</taxon>
        <taxon>Raphanus</taxon>
    </lineage>
</organism>
<dbReference type="KEGG" id="rsz:108845539"/>
<dbReference type="PANTHER" id="PTHR32410:SF153">
    <property type="entry name" value="CHP-RICH ZINC FINGER PROTEIN-LIKE-RELATED"/>
    <property type="match status" value="1"/>
</dbReference>
<gene>
    <name evidence="4" type="primary">LOC108845539</name>
</gene>
<dbReference type="PANTHER" id="PTHR32410">
    <property type="entry name" value="CYSTEINE/HISTIDINE-RICH C1 DOMAIN FAMILY PROTEIN"/>
    <property type="match status" value="1"/>
</dbReference>
<feature type="domain" description="DC1" evidence="2">
    <location>
        <begin position="233"/>
        <end position="282"/>
    </location>
</feature>
<keyword evidence="1" id="KW-0677">Repeat</keyword>